<name>A0ABN8G9X2_9BACL</name>
<evidence type="ECO:0000313" key="2">
    <source>
        <dbReference type="Proteomes" id="UP000838686"/>
    </source>
</evidence>
<protein>
    <submittedName>
        <fullName evidence="1">Uncharacterized protein</fullName>
    </submittedName>
</protein>
<evidence type="ECO:0000313" key="1">
    <source>
        <dbReference type="EMBL" id="CAH1203777.1"/>
    </source>
</evidence>
<reference evidence="1" key="1">
    <citation type="submission" date="2022-01" db="EMBL/GenBank/DDBJ databases">
        <authorList>
            <person name="Criscuolo A."/>
        </authorList>
    </citation>
    <scope>NUCLEOTIDE SEQUENCE</scope>
    <source>
        <strain evidence="1">CIP111893</strain>
    </source>
</reference>
<gene>
    <name evidence="1" type="ORF">PAECIP111893_02066</name>
</gene>
<accession>A0ABN8G9X2</accession>
<sequence>MIRININRLHVVCCSRFMLIPQVIVASDQAKDCLTPFAREWYYANRCTNEHYWREIKHE</sequence>
<dbReference type="Proteomes" id="UP000838686">
    <property type="component" value="Unassembled WGS sequence"/>
</dbReference>
<dbReference type="EMBL" id="CAKMMF010000009">
    <property type="protein sequence ID" value="CAH1203777.1"/>
    <property type="molecule type" value="Genomic_DNA"/>
</dbReference>
<comment type="caution">
    <text evidence="1">The sequence shown here is derived from an EMBL/GenBank/DDBJ whole genome shotgun (WGS) entry which is preliminary data.</text>
</comment>
<organism evidence="1 2">
    <name type="scientific">Paenibacillus plantiphilus</name>
    <dbReference type="NCBI Taxonomy" id="2905650"/>
    <lineage>
        <taxon>Bacteria</taxon>
        <taxon>Bacillati</taxon>
        <taxon>Bacillota</taxon>
        <taxon>Bacilli</taxon>
        <taxon>Bacillales</taxon>
        <taxon>Paenibacillaceae</taxon>
        <taxon>Paenibacillus</taxon>
    </lineage>
</organism>
<proteinExistence type="predicted"/>
<keyword evidence="2" id="KW-1185">Reference proteome</keyword>